<reference evidence="1" key="1">
    <citation type="submission" date="2013-05" db="EMBL/GenBank/DDBJ databases">
        <authorList>
            <person name="Harkins D.M."/>
            <person name="Durkin A.S."/>
            <person name="Brinkac L.M."/>
            <person name="Haft D.H."/>
            <person name="Selengut J.D."/>
            <person name="Sanka R."/>
            <person name="DePew J."/>
            <person name="Purushe J."/>
            <person name="Hartskeerl R.A."/>
            <person name="Ahmed A."/>
            <person name="van der Linden H."/>
            <person name="Goris M.G.A."/>
            <person name="Vinetz J.M."/>
            <person name="Sutton G.G."/>
            <person name="Nierman W.C."/>
            <person name="Fouts D.E."/>
        </authorList>
    </citation>
    <scope>NUCLEOTIDE SEQUENCE [LARGE SCALE GENOMIC DNA]</scope>
    <source>
        <strain evidence="1">L 60</strain>
    </source>
</reference>
<proteinExistence type="predicted"/>
<dbReference type="AlphaFoldDB" id="V6HY95"/>
<evidence type="ECO:0000313" key="1">
    <source>
        <dbReference type="EMBL" id="EQA62022.1"/>
    </source>
</evidence>
<evidence type="ECO:0000313" key="2">
    <source>
        <dbReference type="Proteomes" id="UP000018747"/>
    </source>
</evidence>
<dbReference type="Proteomes" id="UP000018747">
    <property type="component" value="Unassembled WGS sequence"/>
</dbReference>
<organism evidence="1 2">
    <name type="scientific">Leptospira alexanderi serovar Manhao 3 str. L 60</name>
    <dbReference type="NCBI Taxonomy" id="1049759"/>
    <lineage>
        <taxon>Bacteria</taxon>
        <taxon>Pseudomonadati</taxon>
        <taxon>Spirochaetota</taxon>
        <taxon>Spirochaetia</taxon>
        <taxon>Leptospirales</taxon>
        <taxon>Leptospiraceae</taxon>
        <taxon>Leptospira</taxon>
    </lineage>
</organism>
<name>V6HY95_9LEPT</name>
<comment type="caution">
    <text evidence="1">The sequence shown here is derived from an EMBL/GenBank/DDBJ whole genome shotgun (WGS) entry which is preliminary data.</text>
</comment>
<protein>
    <submittedName>
        <fullName evidence="1">Uncharacterized protein</fullName>
    </submittedName>
</protein>
<accession>V6HY95</accession>
<dbReference type="EMBL" id="AHMT02000040">
    <property type="protein sequence ID" value="EQA62022.1"/>
    <property type="molecule type" value="Genomic_DNA"/>
</dbReference>
<gene>
    <name evidence="1" type="ORF">LEP1GSC062_2004</name>
</gene>
<sequence length="62" mass="7118">MFFLREFLVVILKSSLENNDSKNLLQSLPDVAFSDFFLNLNSRIVVLDKFGATSFPRIVGFF</sequence>
<keyword evidence="2" id="KW-1185">Reference proteome</keyword>